<keyword evidence="1" id="KW-1133">Transmembrane helix</keyword>
<gene>
    <name evidence="2" type="ORF">D7Z94_23880</name>
</gene>
<feature type="transmembrane region" description="Helical" evidence="1">
    <location>
        <begin position="34"/>
        <end position="55"/>
    </location>
</feature>
<evidence type="ECO:0000256" key="1">
    <source>
        <dbReference type="SAM" id="Phobius"/>
    </source>
</evidence>
<keyword evidence="3" id="KW-1185">Reference proteome</keyword>
<feature type="transmembrane region" description="Helical" evidence="1">
    <location>
        <begin position="62"/>
        <end position="80"/>
    </location>
</feature>
<comment type="caution">
    <text evidence="2">The sequence shown here is derived from an EMBL/GenBank/DDBJ whole genome shotgun (WGS) entry which is preliminary data.</text>
</comment>
<dbReference type="Proteomes" id="UP000276603">
    <property type="component" value="Unassembled WGS sequence"/>
</dbReference>
<dbReference type="EMBL" id="RBCJ01000006">
    <property type="protein sequence ID" value="RKN76825.1"/>
    <property type="molecule type" value="Genomic_DNA"/>
</dbReference>
<dbReference type="AlphaFoldDB" id="A0A3B0BU29"/>
<proteinExistence type="predicted"/>
<accession>A0A3B0BU29</accession>
<keyword evidence="1" id="KW-0812">Transmembrane</keyword>
<evidence type="ECO:0000313" key="2">
    <source>
        <dbReference type="EMBL" id="RKN76825.1"/>
    </source>
</evidence>
<organism evidence="2 3">
    <name type="scientific">Ulvibacterium marinum</name>
    <dbReference type="NCBI Taxonomy" id="2419782"/>
    <lineage>
        <taxon>Bacteria</taxon>
        <taxon>Pseudomonadati</taxon>
        <taxon>Bacteroidota</taxon>
        <taxon>Flavobacteriia</taxon>
        <taxon>Flavobacteriales</taxon>
        <taxon>Flavobacteriaceae</taxon>
        <taxon>Ulvibacterium</taxon>
    </lineage>
</organism>
<evidence type="ECO:0000313" key="3">
    <source>
        <dbReference type="Proteomes" id="UP000276603"/>
    </source>
</evidence>
<name>A0A3B0BU29_9FLAO</name>
<keyword evidence="1" id="KW-0472">Membrane</keyword>
<reference evidence="2 3" key="1">
    <citation type="submission" date="2018-10" db="EMBL/GenBank/DDBJ databases">
        <title>Ulvibacterium marinum gen. nov., sp. nov., a novel marine bacterium of the family Flavobacteriaceae, isolated from a culture of the green alga Ulva prolifera.</title>
        <authorList>
            <person name="Zhang Z."/>
        </authorList>
    </citation>
    <scope>NUCLEOTIDE SEQUENCE [LARGE SCALE GENOMIC DNA]</scope>
    <source>
        <strain evidence="2 3">CCMM003</strain>
    </source>
</reference>
<sequence length="90" mass="10406">MSFEVYLKFEYLFIRNVNPSFNSEFTSISYGVDILLHMSLRIISIVILIPMVMYYFKKKRKITLISIIFLILTVIVTFLPPSGASIPIVP</sequence>
<protein>
    <submittedName>
        <fullName evidence="2">Uncharacterized protein</fullName>
    </submittedName>
</protein>